<name>A0A1I0ITW2_9RHOB</name>
<dbReference type="InterPro" id="IPR036249">
    <property type="entry name" value="Thioredoxin-like_sf"/>
</dbReference>
<accession>A0A1I0ITW2</accession>
<dbReference type="PANTHER" id="PTHR10371">
    <property type="entry name" value="NADH DEHYDROGENASE UBIQUINONE FLAVOPROTEIN 2, MITOCHONDRIAL"/>
    <property type="match status" value="1"/>
</dbReference>
<evidence type="ECO:0000256" key="5">
    <source>
        <dbReference type="ARBA" id="ARBA00023004"/>
    </source>
</evidence>
<evidence type="ECO:0000256" key="2">
    <source>
        <dbReference type="ARBA" id="ARBA00022714"/>
    </source>
</evidence>
<dbReference type="GO" id="GO:0031090">
    <property type="term" value="C:organelle membrane"/>
    <property type="evidence" value="ECO:0007669"/>
    <property type="project" value="UniProtKB-ARBA"/>
</dbReference>
<gene>
    <name evidence="11" type="ORF">SAMN04489858_1198</name>
</gene>
<dbReference type="InterPro" id="IPR002023">
    <property type="entry name" value="NuoE-like"/>
</dbReference>
<dbReference type="Gene3D" id="3.40.30.10">
    <property type="entry name" value="Glutaredoxin"/>
    <property type="match status" value="1"/>
</dbReference>
<feature type="region of interest" description="Disordered" evidence="10">
    <location>
        <begin position="238"/>
        <end position="336"/>
    </location>
</feature>
<dbReference type="AlphaFoldDB" id="A0A1I0ITW2"/>
<protein>
    <submittedName>
        <fullName evidence="11">NADH dehydrogenase subunit E</fullName>
    </submittedName>
</protein>
<dbReference type="GO" id="GO:0098796">
    <property type="term" value="C:membrane protein complex"/>
    <property type="evidence" value="ECO:0007669"/>
    <property type="project" value="UniProtKB-ARBA"/>
</dbReference>
<comment type="cofactor">
    <cofactor evidence="8">
        <name>[2Fe-2S] cluster</name>
        <dbReference type="ChEBI" id="CHEBI:190135"/>
    </cofactor>
</comment>
<dbReference type="Gene3D" id="1.10.10.1590">
    <property type="entry name" value="NADH-quinone oxidoreductase subunit E"/>
    <property type="match status" value="1"/>
</dbReference>
<evidence type="ECO:0000256" key="3">
    <source>
        <dbReference type="ARBA" id="ARBA00022723"/>
    </source>
</evidence>
<dbReference type="PROSITE" id="PS01099">
    <property type="entry name" value="COMPLEX1_24K"/>
    <property type="match status" value="1"/>
</dbReference>
<feature type="compositionally biased region" description="Basic and acidic residues" evidence="10">
    <location>
        <begin position="318"/>
        <end position="336"/>
    </location>
</feature>
<reference evidence="11 12" key="1">
    <citation type="submission" date="2016-10" db="EMBL/GenBank/DDBJ databases">
        <authorList>
            <person name="de Groot N.N."/>
        </authorList>
    </citation>
    <scope>NUCLEOTIDE SEQUENCE [LARGE SCALE GENOMIC DNA]</scope>
    <source>
        <strain evidence="11 12">DSM 17862</strain>
    </source>
</reference>
<keyword evidence="6" id="KW-0411">Iron-sulfur</keyword>
<evidence type="ECO:0000256" key="8">
    <source>
        <dbReference type="ARBA" id="ARBA00034078"/>
    </source>
</evidence>
<dbReference type="RefSeq" id="WP_090737514.1">
    <property type="nucleotide sequence ID" value="NZ_FOHO01000019.1"/>
</dbReference>
<proteinExistence type="inferred from homology"/>
<dbReference type="InterPro" id="IPR042128">
    <property type="entry name" value="NuoE_dom"/>
</dbReference>
<comment type="similarity">
    <text evidence="1">Belongs to the complex I 24 kDa subunit family.</text>
</comment>
<dbReference type="Gene3D" id="1.10.150.20">
    <property type="entry name" value="5' to 3' exonuclease, C-terminal subdomain"/>
    <property type="match status" value="1"/>
</dbReference>
<dbReference type="EMBL" id="FOHO01000019">
    <property type="protein sequence ID" value="SEU00665.1"/>
    <property type="molecule type" value="Genomic_DNA"/>
</dbReference>
<feature type="compositionally biased region" description="Low complexity" evidence="10">
    <location>
        <begin position="291"/>
        <end position="302"/>
    </location>
</feature>
<dbReference type="FunFam" id="1.10.10.1590:FF:000001">
    <property type="entry name" value="NADH-quinone oxidoreductase subunit E"/>
    <property type="match status" value="1"/>
</dbReference>
<keyword evidence="4" id="KW-1278">Translocase</keyword>
<dbReference type="GO" id="GO:0046872">
    <property type="term" value="F:metal ion binding"/>
    <property type="evidence" value="ECO:0007669"/>
    <property type="project" value="UniProtKB-KW"/>
</dbReference>
<dbReference type="GO" id="GO:0051537">
    <property type="term" value="F:2 iron, 2 sulfur cluster binding"/>
    <property type="evidence" value="ECO:0007669"/>
    <property type="project" value="UniProtKB-KW"/>
</dbReference>
<dbReference type="Proteomes" id="UP000199180">
    <property type="component" value="Unassembled WGS sequence"/>
</dbReference>
<organism evidence="11 12">
    <name type="scientific">Paracoccus homiensis</name>
    <dbReference type="NCBI Taxonomy" id="364199"/>
    <lineage>
        <taxon>Bacteria</taxon>
        <taxon>Pseudomonadati</taxon>
        <taxon>Pseudomonadota</taxon>
        <taxon>Alphaproteobacteria</taxon>
        <taxon>Rhodobacterales</taxon>
        <taxon>Paracoccaceae</taxon>
        <taxon>Paracoccus</taxon>
    </lineage>
</organism>
<dbReference type="GO" id="GO:0031967">
    <property type="term" value="C:organelle envelope"/>
    <property type="evidence" value="ECO:0007669"/>
    <property type="project" value="UniProtKB-ARBA"/>
</dbReference>
<evidence type="ECO:0000256" key="7">
    <source>
        <dbReference type="ARBA" id="ARBA00023027"/>
    </source>
</evidence>
<evidence type="ECO:0000256" key="9">
    <source>
        <dbReference type="ARBA" id="ARBA00047712"/>
    </source>
</evidence>
<dbReference type="Pfam" id="PF01257">
    <property type="entry name" value="2Fe-2S_thioredx"/>
    <property type="match status" value="1"/>
</dbReference>
<dbReference type="OrthoDB" id="9807941at2"/>
<dbReference type="GO" id="GO:0098662">
    <property type="term" value="P:inorganic cation transmembrane transport"/>
    <property type="evidence" value="ECO:0007669"/>
    <property type="project" value="UniProtKB-ARBA"/>
</dbReference>
<sequence>MLRRLSPVQPDSFQFSPANLEWAQAQMTKYPEGRQQSAIIPVLWRAQEQEGWLSRPAIEYCAELLGMPYIRALEVATFYFMFQLQPVGSIANIQICGTTSCMICGAEDLIEVCKRKIASTPHTVSADGKFSWEEVECLGACANAPMAQIGKDYYEDLTPQKLEALIDAMSAGQVPLPGPQNGRFASEPASGLTSLADLKGQGDALNASASLAREHGETLKRIDGTEAPILTKWLRQPQPDAAPDQQEGQNGTPEEEPRPASGQPADETGVTEQEAEASSAARPRSDREPAGSRAAEAAADDAAGARKGDAATGVSADAGRRPEGLDAPRDGSADDLKMIKGIGPKLEQMLNGMGFWHFDQLAGWGSEELAWVDENLEGFKGRATRDEWVAQARVLSTGGETDFSRDAAADGRYDEEE</sequence>
<evidence type="ECO:0000256" key="1">
    <source>
        <dbReference type="ARBA" id="ARBA00010643"/>
    </source>
</evidence>
<comment type="catalytic activity">
    <reaction evidence="9">
        <text>a quinone + NADH + 5 H(+)(in) = a quinol + NAD(+) + 4 H(+)(out)</text>
        <dbReference type="Rhea" id="RHEA:57888"/>
        <dbReference type="ChEBI" id="CHEBI:15378"/>
        <dbReference type="ChEBI" id="CHEBI:24646"/>
        <dbReference type="ChEBI" id="CHEBI:57540"/>
        <dbReference type="ChEBI" id="CHEBI:57945"/>
        <dbReference type="ChEBI" id="CHEBI:132124"/>
    </reaction>
</comment>
<dbReference type="NCBIfam" id="TIGR01958">
    <property type="entry name" value="nuoE_fam"/>
    <property type="match status" value="1"/>
</dbReference>
<dbReference type="SUPFAM" id="SSF52833">
    <property type="entry name" value="Thioredoxin-like"/>
    <property type="match status" value="1"/>
</dbReference>
<dbReference type="InterPro" id="IPR041921">
    <property type="entry name" value="NuoE_N"/>
</dbReference>
<dbReference type="GO" id="GO:1902494">
    <property type="term" value="C:catalytic complex"/>
    <property type="evidence" value="ECO:0007669"/>
    <property type="project" value="UniProtKB-ARBA"/>
</dbReference>
<dbReference type="GO" id="GO:0022804">
    <property type="term" value="F:active transmembrane transporter activity"/>
    <property type="evidence" value="ECO:0007669"/>
    <property type="project" value="UniProtKB-ARBA"/>
</dbReference>
<evidence type="ECO:0000256" key="10">
    <source>
        <dbReference type="SAM" id="MobiDB-lite"/>
    </source>
</evidence>
<dbReference type="FunFam" id="3.40.30.10:FF:000022">
    <property type="entry name" value="NADH dehydrogenase flavoprotein 2, mitochondrial"/>
    <property type="match status" value="1"/>
</dbReference>
<dbReference type="NCBIfam" id="NF009040">
    <property type="entry name" value="PRK12373.1"/>
    <property type="match status" value="1"/>
</dbReference>
<dbReference type="CDD" id="cd03064">
    <property type="entry name" value="TRX_Fd_NuoE"/>
    <property type="match status" value="1"/>
</dbReference>
<keyword evidence="7" id="KW-0520">NAD</keyword>
<dbReference type="NCBIfam" id="NF005724">
    <property type="entry name" value="PRK07539.1-4"/>
    <property type="match status" value="1"/>
</dbReference>
<evidence type="ECO:0000313" key="12">
    <source>
        <dbReference type="Proteomes" id="UP000199180"/>
    </source>
</evidence>
<dbReference type="PANTHER" id="PTHR10371:SF3">
    <property type="entry name" value="NADH DEHYDROGENASE [UBIQUINONE] FLAVOPROTEIN 2, MITOCHONDRIAL"/>
    <property type="match status" value="1"/>
</dbReference>
<dbReference type="STRING" id="364199.SAMN04489858_1198"/>
<evidence type="ECO:0000313" key="11">
    <source>
        <dbReference type="EMBL" id="SEU00665.1"/>
    </source>
</evidence>
<keyword evidence="2" id="KW-0001">2Fe-2S</keyword>
<dbReference type="GO" id="GO:0008324">
    <property type="term" value="F:monoatomic cation transmembrane transporter activity"/>
    <property type="evidence" value="ECO:0007669"/>
    <property type="project" value="UniProtKB-ARBA"/>
</dbReference>
<dbReference type="GO" id="GO:0022890">
    <property type="term" value="F:inorganic cation transmembrane transporter activity"/>
    <property type="evidence" value="ECO:0007669"/>
    <property type="project" value="UniProtKB-ARBA"/>
</dbReference>
<keyword evidence="3" id="KW-0479">Metal-binding</keyword>
<evidence type="ECO:0000256" key="6">
    <source>
        <dbReference type="ARBA" id="ARBA00023014"/>
    </source>
</evidence>
<dbReference type="GO" id="GO:0003954">
    <property type="term" value="F:NADH dehydrogenase activity"/>
    <property type="evidence" value="ECO:0007669"/>
    <property type="project" value="TreeGrafter"/>
</dbReference>
<keyword evidence="5" id="KW-0408">Iron</keyword>
<keyword evidence="12" id="KW-1185">Reference proteome</keyword>
<evidence type="ECO:0000256" key="4">
    <source>
        <dbReference type="ARBA" id="ARBA00022967"/>
    </source>
</evidence>